<dbReference type="PROSITE" id="PS00198">
    <property type="entry name" value="4FE4S_FER_1"/>
    <property type="match status" value="1"/>
</dbReference>
<comment type="caution">
    <text evidence="8">The sequence shown here is derived from an EMBL/GenBank/DDBJ whole genome shotgun (WGS) entry which is preliminary data.</text>
</comment>
<dbReference type="InterPro" id="IPR017896">
    <property type="entry name" value="4Fe4S_Fe-S-bd"/>
</dbReference>
<keyword evidence="4 6" id="KW-0408">Iron</keyword>
<keyword evidence="6" id="KW-0813">Transport</keyword>
<comment type="function">
    <text evidence="6">Component of a complex that catalyzes the oxidation of glycolate to glyoxylate.</text>
</comment>
<dbReference type="EC" id="1.1.99.14" evidence="6"/>
<dbReference type="Gene3D" id="1.10.1060.10">
    <property type="entry name" value="Alpha-helical ferredoxin"/>
    <property type="match status" value="1"/>
</dbReference>
<organism evidence="8 9">
    <name type="scientific">Solirubrobacter deserti</name>
    <dbReference type="NCBI Taxonomy" id="2282478"/>
    <lineage>
        <taxon>Bacteria</taxon>
        <taxon>Bacillati</taxon>
        <taxon>Actinomycetota</taxon>
        <taxon>Thermoleophilia</taxon>
        <taxon>Solirubrobacterales</taxon>
        <taxon>Solirubrobacteraceae</taxon>
        <taxon>Solirubrobacter</taxon>
    </lineage>
</organism>
<feature type="domain" description="4Fe-4S ferredoxin-type" evidence="7">
    <location>
        <begin position="10"/>
        <end position="40"/>
    </location>
</feature>
<dbReference type="InterPro" id="IPR012257">
    <property type="entry name" value="Glc_ox_4Fe-4S"/>
</dbReference>
<keyword evidence="2 6" id="KW-0479">Metal-binding</keyword>
<protein>
    <recommendedName>
        <fullName evidence="6">Glycolate oxidase iron-sulfur subunit</fullName>
        <ecNumber evidence="6">1.1.99.14</ecNumber>
    </recommendedName>
</protein>
<evidence type="ECO:0000256" key="4">
    <source>
        <dbReference type="ARBA" id="ARBA00023004"/>
    </source>
</evidence>
<dbReference type="PANTHER" id="PTHR32479:SF17">
    <property type="entry name" value="GLYCOLATE OXIDASE IRON-SULFUR SUBUNIT"/>
    <property type="match status" value="1"/>
</dbReference>
<keyword evidence="6" id="KW-0249">Electron transport</keyword>
<reference evidence="8" key="1">
    <citation type="submission" date="2022-10" db="EMBL/GenBank/DDBJ databases">
        <title>The WGS of Solirubrobacter sp. CPCC 204708.</title>
        <authorList>
            <person name="Jiang Z."/>
        </authorList>
    </citation>
    <scope>NUCLEOTIDE SEQUENCE</scope>
    <source>
        <strain evidence="8">CPCC 204708</strain>
    </source>
</reference>
<evidence type="ECO:0000256" key="6">
    <source>
        <dbReference type="PIRNR" id="PIRNR000139"/>
    </source>
</evidence>
<dbReference type="EMBL" id="JAPCID010000031">
    <property type="protein sequence ID" value="MDA0139904.1"/>
    <property type="molecule type" value="Genomic_DNA"/>
</dbReference>
<keyword evidence="9" id="KW-1185">Reference proteome</keyword>
<evidence type="ECO:0000259" key="7">
    <source>
        <dbReference type="PROSITE" id="PS51379"/>
    </source>
</evidence>
<sequence>MSAAWDTERPAPEMDLIRDCVHCGFCLPTCPSYAVFEEEMDSPRGRILLMRVGHEEGEEISPEMVTHFDRCLGCMACVTACPSGVQYDKLIERVRPQIEHSQARSWKERAYRRAIFELFTHPGRLRALVPGSAIAPRLAPLIPNDRLRSLLSLAPPAPPSAVFRQLPKVRGTKAPAKRGTVAFMQGCIQRVFFGDVNAATVNVLSAEGWEVHSPRSPRCCGALPMHAGVDEEAIPLAEATIAAYEGFDKIVTNVAGCGSVMKDYGHILDSDRAREFSAKVVDVHELLTSEEPQAVRKPIELRAAYHDACHLAHAQGVRVPPRELLRGIPGLELLEPQEWELCCGSAGIYNLLQPNAAAELGERKAKNLKATGADAIAAANPGCALQIAKHLDLPIYHPMTLLDMSLRGVKP</sequence>
<evidence type="ECO:0000256" key="2">
    <source>
        <dbReference type="ARBA" id="ARBA00022723"/>
    </source>
</evidence>
<dbReference type="InterPro" id="IPR009051">
    <property type="entry name" value="Helical_ferredxn"/>
</dbReference>
<keyword evidence="1 6" id="KW-0004">4Fe-4S</keyword>
<dbReference type="RefSeq" id="WP_202952586.1">
    <property type="nucleotide sequence ID" value="NZ_JAPCID010000031.1"/>
</dbReference>
<dbReference type="Proteomes" id="UP001147700">
    <property type="component" value="Unassembled WGS sequence"/>
</dbReference>
<dbReference type="PROSITE" id="PS51379">
    <property type="entry name" value="4FE4S_FER_2"/>
    <property type="match status" value="2"/>
</dbReference>
<feature type="domain" description="4Fe-4S ferredoxin-type" evidence="7">
    <location>
        <begin position="62"/>
        <end position="93"/>
    </location>
</feature>
<evidence type="ECO:0000256" key="5">
    <source>
        <dbReference type="ARBA" id="ARBA00023014"/>
    </source>
</evidence>
<keyword evidence="3" id="KW-0677">Repeat</keyword>
<evidence type="ECO:0000256" key="3">
    <source>
        <dbReference type="ARBA" id="ARBA00022737"/>
    </source>
</evidence>
<dbReference type="InterPro" id="IPR017900">
    <property type="entry name" value="4Fe4S_Fe_S_CS"/>
</dbReference>
<keyword evidence="5 6" id="KW-0411">Iron-sulfur</keyword>
<dbReference type="SUPFAM" id="SSF54862">
    <property type="entry name" value="4Fe-4S ferredoxins"/>
    <property type="match status" value="1"/>
</dbReference>
<comment type="catalytic activity">
    <reaction evidence="6">
        <text>(R)-lactate + A = pyruvate + AH2</text>
        <dbReference type="Rhea" id="RHEA:15089"/>
        <dbReference type="ChEBI" id="CHEBI:13193"/>
        <dbReference type="ChEBI" id="CHEBI:15361"/>
        <dbReference type="ChEBI" id="CHEBI:16004"/>
        <dbReference type="ChEBI" id="CHEBI:17499"/>
    </reaction>
</comment>
<dbReference type="PIRSF" id="PIRSF000139">
    <property type="entry name" value="Glc_ox_4Fe-4S"/>
    <property type="match status" value="1"/>
</dbReference>
<comment type="cofactor">
    <cofactor evidence="6">
        <name>[4Fe-4S] cluster</name>
        <dbReference type="ChEBI" id="CHEBI:49883"/>
    </cofactor>
    <text evidence="6">Binds 2 [4Fe-4S] clusters.</text>
</comment>
<evidence type="ECO:0000313" key="9">
    <source>
        <dbReference type="Proteomes" id="UP001147700"/>
    </source>
</evidence>
<name>A0ABT4RMY4_9ACTN</name>
<accession>A0ABT4RMY4</accession>
<evidence type="ECO:0000313" key="8">
    <source>
        <dbReference type="EMBL" id="MDA0139904.1"/>
    </source>
</evidence>
<dbReference type="Pfam" id="PF02754">
    <property type="entry name" value="CCG"/>
    <property type="match status" value="2"/>
</dbReference>
<dbReference type="InterPro" id="IPR004017">
    <property type="entry name" value="Cys_rich_dom"/>
</dbReference>
<dbReference type="Pfam" id="PF13183">
    <property type="entry name" value="Fer4_8"/>
    <property type="match status" value="1"/>
</dbReference>
<gene>
    <name evidence="8" type="ORF">OJ962_20545</name>
</gene>
<comment type="catalytic activity">
    <reaction evidence="6">
        <text>glycolate + A = glyoxylate + AH2</text>
        <dbReference type="Rhea" id="RHEA:21264"/>
        <dbReference type="ChEBI" id="CHEBI:13193"/>
        <dbReference type="ChEBI" id="CHEBI:17499"/>
        <dbReference type="ChEBI" id="CHEBI:29805"/>
        <dbReference type="ChEBI" id="CHEBI:36655"/>
        <dbReference type="EC" id="1.1.99.14"/>
    </reaction>
</comment>
<dbReference type="PANTHER" id="PTHR32479">
    <property type="entry name" value="GLYCOLATE OXIDASE IRON-SULFUR SUBUNIT"/>
    <property type="match status" value="1"/>
</dbReference>
<proteinExistence type="predicted"/>
<evidence type="ECO:0000256" key="1">
    <source>
        <dbReference type="ARBA" id="ARBA00022485"/>
    </source>
</evidence>